<gene>
    <name evidence="2" type="ORF">ABDJ85_01085</name>
</gene>
<evidence type="ECO:0000256" key="1">
    <source>
        <dbReference type="SAM" id="SignalP"/>
    </source>
</evidence>
<feature type="chain" id="PRO_5047142967" evidence="1">
    <location>
        <begin position="24"/>
        <end position="169"/>
    </location>
</feature>
<keyword evidence="3" id="KW-1185">Reference proteome</keyword>
<feature type="signal peptide" evidence="1">
    <location>
        <begin position="1"/>
        <end position="23"/>
    </location>
</feature>
<dbReference type="RefSeq" id="WP_347702877.1">
    <property type="nucleotide sequence ID" value="NZ_JBDPZD010000001.1"/>
</dbReference>
<evidence type="ECO:0000313" key="3">
    <source>
        <dbReference type="Proteomes" id="UP001495147"/>
    </source>
</evidence>
<organism evidence="2 3">
    <name type="scientific">Roseateles paludis</name>
    <dbReference type="NCBI Taxonomy" id="3145238"/>
    <lineage>
        <taxon>Bacteria</taxon>
        <taxon>Pseudomonadati</taxon>
        <taxon>Pseudomonadota</taxon>
        <taxon>Betaproteobacteria</taxon>
        <taxon>Burkholderiales</taxon>
        <taxon>Sphaerotilaceae</taxon>
        <taxon>Roseateles</taxon>
    </lineage>
</organism>
<dbReference type="Proteomes" id="UP001495147">
    <property type="component" value="Unassembled WGS sequence"/>
</dbReference>
<protein>
    <submittedName>
        <fullName evidence="2">PEP-CTERM sorting domain-containing protein</fullName>
    </submittedName>
</protein>
<reference evidence="2 3" key="1">
    <citation type="submission" date="2024-05" db="EMBL/GenBank/DDBJ databases">
        <title>Roseateles sp. DJS-2-20 16S ribosomal RNA gene Genome sequencing and assembly.</title>
        <authorList>
            <person name="Woo H."/>
        </authorList>
    </citation>
    <scope>NUCLEOTIDE SEQUENCE [LARGE SCALE GENOMIC DNA]</scope>
    <source>
        <strain evidence="2 3">DJS-2-20</strain>
    </source>
</reference>
<dbReference type="NCBIfam" id="TIGR02595">
    <property type="entry name" value="PEP_CTERM"/>
    <property type="match status" value="1"/>
</dbReference>
<sequence>MNKIRSLALATTAILLGSATAHAAPSYQFTLTGGYTASWQLSATPTPGDFFSGESFTVWNVSGTFSGASTAVTDLTFFNDARGGGLSLYDFNAAVSLLSTDGPQLYSGSEAAPTFLLGTFVLTVYQETTQYSLTISEIGAVPEPGAMALLLCGLLAVGVVRRLQASQPS</sequence>
<accession>A0ABV0FVV4</accession>
<keyword evidence="1" id="KW-0732">Signal</keyword>
<evidence type="ECO:0000313" key="2">
    <source>
        <dbReference type="EMBL" id="MEO3690042.1"/>
    </source>
</evidence>
<dbReference type="InterPro" id="IPR013424">
    <property type="entry name" value="Ice-binding_C"/>
</dbReference>
<dbReference type="EMBL" id="JBDPZD010000001">
    <property type="protein sequence ID" value="MEO3690042.1"/>
    <property type="molecule type" value="Genomic_DNA"/>
</dbReference>
<comment type="caution">
    <text evidence="2">The sequence shown here is derived from an EMBL/GenBank/DDBJ whole genome shotgun (WGS) entry which is preliminary data.</text>
</comment>
<name>A0ABV0FVV4_9BURK</name>
<proteinExistence type="predicted"/>